<reference evidence="1" key="1">
    <citation type="submission" date="2023-03" db="EMBL/GenBank/DDBJ databases">
        <title>Massive genome expansion in bonnet fungi (Mycena s.s.) driven by repeated elements and novel gene families across ecological guilds.</title>
        <authorList>
            <consortium name="Lawrence Berkeley National Laboratory"/>
            <person name="Harder C.B."/>
            <person name="Miyauchi S."/>
            <person name="Viragh M."/>
            <person name="Kuo A."/>
            <person name="Thoen E."/>
            <person name="Andreopoulos B."/>
            <person name="Lu D."/>
            <person name="Skrede I."/>
            <person name="Drula E."/>
            <person name="Henrissat B."/>
            <person name="Morin E."/>
            <person name="Kohler A."/>
            <person name="Barry K."/>
            <person name="LaButti K."/>
            <person name="Morin E."/>
            <person name="Salamov A."/>
            <person name="Lipzen A."/>
            <person name="Mereny Z."/>
            <person name="Hegedus B."/>
            <person name="Baldrian P."/>
            <person name="Stursova M."/>
            <person name="Weitz H."/>
            <person name="Taylor A."/>
            <person name="Grigoriev I.V."/>
            <person name="Nagy L.G."/>
            <person name="Martin F."/>
            <person name="Kauserud H."/>
        </authorList>
    </citation>
    <scope>NUCLEOTIDE SEQUENCE</scope>
    <source>
        <strain evidence="1">CBHHK067</strain>
    </source>
</reference>
<gene>
    <name evidence="1" type="ORF">B0H17DRAFT_1208458</name>
</gene>
<sequence length="192" mass="21103">MGGPRAILNGPPQIPRFSLLAARPRRSSFDNDTFGLDVFPDVMDRVRLQTHLTSLILHADQTALNPGTGSSRVRAAPIRNVNNRPGRTPNPDLTLAILRYEVDPNGQRSWREDGSGRRLRVALVAFFLLGSCPALDITQRGFEAPRLCHLTNFTILLPPNSIIDISIPGTGAYPFYCTFIFLSKSPAPAVVE</sequence>
<proteinExistence type="predicted"/>
<dbReference type="AlphaFoldDB" id="A0AAD7G6T4"/>
<evidence type="ECO:0000313" key="2">
    <source>
        <dbReference type="Proteomes" id="UP001221757"/>
    </source>
</evidence>
<dbReference type="EMBL" id="JARKIE010000163">
    <property type="protein sequence ID" value="KAJ7673375.1"/>
    <property type="molecule type" value="Genomic_DNA"/>
</dbReference>
<organism evidence="1 2">
    <name type="scientific">Mycena rosella</name>
    <name type="common">Pink bonnet</name>
    <name type="synonym">Agaricus rosellus</name>
    <dbReference type="NCBI Taxonomy" id="1033263"/>
    <lineage>
        <taxon>Eukaryota</taxon>
        <taxon>Fungi</taxon>
        <taxon>Dikarya</taxon>
        <taxon>Basidiomycota</taxon>
        <taxon>Agaricomycotina</taxon>
        <taxon>Agaricomycetes</taxon>
        <taxon>Agaricomycetidae</taxon>
        <taxon>Agaricales</taxon>
        <taxon>Marasmiineae</taxon>
        <taxon>Mycenaceae</taxon>
        <taxon>Mycena</taxon>
    </lineage>
</organism>
<name>A0AAD7G6T4_MYCRO</name>
<comment type="caution">
    <text evidence="1">The sequence shown here is derived from an EMBL/GenBank/DDBJ whole genome shotgun (WGS) entry which is preliminary data.</text>
</comment>
<protein>
    <submittedName>
        <fullName evidence="1">Uncharacterized protein</fullName>
    </submittedName>
</protein>
<dbReference type="Proteomes" id="UP001221757">
    <property type="component" value="Unassembled WGS sequence"/>
</dbReference>
<keyword evidence="2" id="KW-1185">Reference proteome</keyword>
<accession>A0AAD7G6T4</accession>
<evidence type="ECO:0000313" key="1">
    <source>
        <dbReference type="EMBL" id="KAJ7673375.1"/>
    </source>
</evidence>